<comment type="caution">
    <text evidence="1">The sequence shown here is derived from an EMBL/GenBank/DDBJ whole genome shotgun (WGS) entry which is preliminary data.</text>
</comment>
<protein>
    <submittedName>
        <fullName evidence="1">Uncharacterized protein</fullName>
    </submittedName>
</protein>
<keyword evidence="2" id="KW-1185">Reference proteome</keyword>
<dbReference type="RefSeq" id="WP_265216916.1">
    <property type="nucleotide sequence ID" value="NZ_JAPEUL010000004.1"/>
</dbReference>
<evidence type="ECO:0000313" key="2">
    <source>
        <dbReference type="Proteomes" id="UP001431181"/>
    </source>
</evidence>
<gene>
    <name evidence="1" type="ORF">ONZ52_01760</name>
</gene>
<organism evidence="1 2">
    <name type="scientific">Marinomonas rhodophyticola</name>
    <dbReference type="NCBI Taxonomy" id="2992803"/>
    <lineage>
        <taxon>Bacteria</taxon>
        <taxon>Pseudomonadati</taxon>
        <taxon>Pseudomonadota</taxon>
        <taxon>Gammaproteobacteria</taxon>
        <taxon>Oceanospirillales</taxon>
        <taxon>Oceanospirillaceae</taxon>
        <taxon>Marinomonas</taxon>
    </lineage>
</organism>
<name>A0ABT3KBB0_9GAMM</name>
<dbReference type="EMBL" id="JAPEUL010000004">
    <property type="protein sequence ID" value="MCW4627815.1"/>
    <property type="molecule type" value="Genomic_DNA"/>
</dbReference>
<evidence type="ECO:0000313" key="1">
    <source>
        <dbReference type="EMBL" id="MCW4627815.1"/>
    </source>
</evidence>
<reference evidence="1" key="1">
    <citation type="submission" date="2022-11" db="EMBL/GenBank/DDBJ databases">
        <title>Marinomonas sp. nov., isolated from marine algae.</title>
        <authorList>
            <person name="Choi D.G."/>
            <person name="Kim J.M."/>
            <person name="Lee J.K."/>
            <person name="Baek J.H."/>
            <person name="Jeon C.O."/>
        </authorList>
    </citation>
    <scope>NUCLEOTIDE SEQUENCE</scope>
    <source>
        <strain evidence="1">KJ51-3</strain>
    </source>
</reference>
<proteinExistence type="predicted"/>
<sequence>MLGALSGYTLRGHIFPLPFGNVASGNMQVNIRAGDAINDMAAELLFNPRANLVTKNNGYIAHVARCYF</sequence>
<accession>A0ABT3KBB0</accession>
<dbReference type="Proteomes" id="UP001431181">
    <property type="component" value="Unassembled WGS sequence"/>
</dbReference>